<dbReference type="RefSeq" id="XP_033392760.1">
    <property type="nucleotide sequence ID" value="XM_033535083.1"/>
</dbReference>
<feature type="signal peptide" evidence="1">
    <location>
        <begin position="1"/>
        <end position="17"/>
    </location>
</feature>
<evidence type="ECO:0000313" key="2">
    <source>
        <dbReference type="EMBL" id="KAF2137042.1"/>
    </source>
</evidence>
<dbReference type="GeneID" id="54292577"/>
<keyword evidence="1" id="KW-0732">Signal</keyword>
<dbReference type="EMBL" id="ML995508">
    <property type="protein sequence ID" value="KAF2137042.1"/>
    <property type="molecule type" value="Genomic_DNA"/>
</dbReference>
<evidence type="ECO:0000313" key="3">
    <source>
        <dbReference type="Proteomes" id="UP000799438"/>
    </source>
</evidence>
<reference evidence="2" key="1">
    <citation type="journal article" date="2020" name="Stud. Mycol.">
        <title>101 Dothideomycetes genomes: a test case for predicting lifestyles and emergence of pathogens.</title>
        <authorList>
            <person name="Haridas S."/>
            <person name="Albert R."/>
            <person name="Binder M."/>
            <person name="Bloem J."/>
            <person name="Labutti K."/>
            <person name="Salamov A."/>
            <person name="Andreopoulos B."/>
            <person name="Baker S."/>
            <person name="Barry K."/>
            <person name="Bills G."/>
            <person name="Bluhm B."/>
            <person name="Cannon C."/>
            <person name="Castanera R."/>
            <person name="Culley D."/>
            <person name="Daum C."/>
            <person name="Ezra D."/>
            <person name="Gonzalez J."/>
            <person name="Henrissat B."/>
            <person name="Kuo A."/>
            <person name="Liang C."/>
            <person name="Lipzen A."/>
            <person name="Lutzoni F."/>
            <person name="Magnuson J."/>
            <person name="Mondo S."/>
            <person name="Nolan M."/>
            <person name="Ohm R."/>
            <person name="Pangilinan J."/>
            <person name="Park H.-J."/>
            <person name="Ramirez L."/>
            <person name="Alfaro M."/>
            <person name="Sun H."/>
            <person name="Tritt A."/>
            <person name="Yoshinaga Y."/>
            <person name="Zwiers L.-H."/>
            <person name="Turgeon B."/>
            <person name="Goodwin S."/>
            <person name="Spatafora J."/>
            <person name="Crous P."/>
            <person name="Grigoriev I."/>
        </authorList>
    </citation>
    <scope>NUCLEOTIDE SEQUENCE</scope>
    <source>
        <strain evidence="2">CBS 121167</strain>
    </source>
</reference>
<proteinExistence type="predicted"/>
<accession>A0A6A6AYN2</accession>
<gene>
    <name evidence="2" type="ORF">K452DRAFT_115437</name>
</gene>
<name>A0A6A6AYN2_9PEZI</name>
<feature type="chain" id="PRO_5025398055" evidence="1">
    <location>
        <begin position="18"/>
        <end position="151"/>
    </location>
</feature>
<evidence type="ECO:0000256" key="1">
    <source>
        <dbReference type="SAM" id="SignalP"/>
    </source>
</evidence>
<dbReference type="Proteomes" id="UP000799438">
    <property type="component" value="Unassembled WGS sequence"/>
</dbReference>
<protein>
    <submittedName>
        <fullName evidence="2">Uncharacterized protein</fullName>
    </submittedName>
</protein>
<sequence length="151" mass="16320">MRSSLLLAAVCAPSALAFPWMTPEGMEALLKHPEARAAIDQKLKAHHRDDAASELKKRHEPRQLGTGLLGGVVSLLGGSVEAVVDNLLGLIPTDKAVDGLTRFPEGMAFVSVLCKCLSAVADCCARVRRLPLPGAWRYRPARPLPRLEHAR</sequence>
<keyword evidence="3" id="KW-1185">Reference proteome</keyword>
<dbReference type="AlphaFoldDB" id="A0A6A6AYN2"/>
<organism evidence="2 3">
    <name type="scientific">Aplosporella prunicola CBS 121167</name>
    <dbReference type="NCBI Taxonomy" id="1176127"/>
    <lineage>
        <taxon>Eukaryota</taxon>
        <taxon>Fungi</taxon>
        <taxon>Dikarya</taxon>
        <taxon>Ascomycota</taxon>
        <taxon>Pezizomycotina</taxon>
        <taxon>Dothideomycetes</taxon>
        <taxon>Dothideomycetes incertae sedis</taxon>
        <taxon>Botryosphaeriales</taxon>
        <taxon>Aplosporellaceae</taxon>
        <taxon>Aplosporella</taxon>
    </lineage>
</organism>